<sequence length="77" mass="8725">MPKFVLRLMYLSVCKGTGKTTQPTLNTKRNYPTARGHQQLNDLLLLKISAAMPSLQSRFKSPAKKPPKLNNIKRICK</sequence>
<evidence type="ECO:0000256" key="1">
    <source>
        <dbReference type="SAM" id="MobiDB-lite"/>
    </source>
</evidence>
<reference evidence="2" key="1">
    <citation type="journal article" date="2023" name="Genome Biol. Evol.">
        <title>Long-read-based Genome Assembly of Drosophila gunungcola Reveals Fewer Chemosensory Genes in Flower-breeding Species.</title>
        <authorList>
            <person name="Negi A."/>
            <person name="Liao B.Y."/>
            <person name="Yeh S.D."/>
        </authorList>
    </citation>
    <scope>NUCLEOTIDE SEQUENCE</scope>
    <source>
        <strain evidence="2">Sukarami</strain>
    </source>
</reference>
<evidence type="ECO:0000313" key="2">
    <source>
        <dbReference type="EMBL" id="KAI8038552.1"/>
    </source>
</evidence>
<feature type="region of interest" description="Disordered" evidence="1">
    <location>
        <begin position="57"/>
        <end position="77"/>
    </location>
</feature>
<accession>A0A9Q0BN31</accession>
<gene>
    <name evidence="2" type="ORF">M5D96_008459</name>
</gene>
<dbReference type="EMBL" id="JAMKOV010000007">
    <property type="protein sequence ID" value="KAI8038552.1"/>
    <property type="molecule type" value="Genomic_DNA"/>
</dbReference>
<dbReference type="Proteomes" id="UP001059596">
    <property type="component" value="Unassembled WGS sequence"/>
</dbReference>
<proteinExistence type="predicted"/>
<comment type="caution">
    <text evidence="2">The sequence shown here is derived from an EMBL/GenBank/DDBJ whole genome shotgun (WGS) entry which is preliminary data.</text>
</comment>
<organism evidence="2 3">
    <name type="scientific">Drosophila gunungcola</name>
    <name type="common">fruit fly</name>
    <dbReference type="NCBI Taxonomy" id="103775"/>
    <lineage>
        <taxon>Eukaryota</taxon>
        <taxon>Metazoa</taxon>
        <taxon>Ecdysozoa</taxon>
        <taxon>Arthropoda</taxon>
        <taxon>Hexapoda</taxon>
        <taxon>Insecta</taxon>
        <taxon>Pterygota</taxon>
        <taxon>Neoptera</taxon>
        <taxon>Endopterygota</taxon>
        <taxon>Diptera</taxon>
        <taxon>Brachycera</taxon>
        <taxon>Muscomorpha</taxon>
        <taxon>Ephydroidea</taxon>
        <taxon>Drosophilidae</taxon>
        <taxon>Drosophila</taxon>
        <taxon>Sophophora</taxon>
    </lineage>
</organism>
<dbReference type="AlphaFoldDB" id="A0A9Q0BN31"/>
<keyword evidence="3" id="KW-1185">Reference proteome</keyword>
<evidence type="ECO:0000313" key="3">
    <source>
        <dbReference type="Proteomes" id="UP001059596"/>
    </source>
</evidence>
<name>A0A9Q0BN31_9MUSC</name>
<protein>
    <submittedName>
        <fullName evidence="2">Uncharacterized protein</fullName>
    </submittedName>
</protein>